<evidence type="ECO:0000256" key="2">
    <source>
        <dbReference type="ARBA" id="ARBA00022827"/>
    </source>
</evidence>
<dbReference type="GO" id="GO:0016709">
    <property type="term" value="F:oxidoreductase activity, acting on paired donors, with incorporation or reduction of molecular oxygen, NAD(P)H as one donor, and incorporation of one atom of oxygen"/>
    <property type="evidence" value="ECO:0007669"/>
    <property type="project" value="UniProtKB-ARBA"/>
</dbReference>
<evidence type="ECO:0000313" key="7">
    <source>
        <dbReference type="Proteomes" id="UP001213000"/>
    </source>
</evidence>
<accession>A0AAD5YRS5</accession>
<sequence>MKQGKLNFTSSKRTASAVKGKKGDTIKLEPKPDTPTHDLAAGEVDIIPKPREEQEDAVKKLIPRNSSVSRKEPIKQESVSDQTWSERPELNTKDKKWRKLIVDAKAKRNGLPLAHGNKEDEISQVLRVFDLNYDYGPCIGVSRLERWERAHALGLNPPLEIRDILSTRQGVEVHSNNVFHGEVYRTRETDVDVLIIGAGPAGLFAANALARAGIDVKIIDKRPVKIAAGQADGIQPRTIEVLQSYGLAERLLKEGTQLHMAAFYNPSPKGGIELTERVPDTNAPTARYPFEVTLHQGSIESLFLDSMERHDVRVARPMYPLRSSSVVLKNLSPLEDEPDTEIVRAKFVIGADGAHSWVRKALGITMEGEQTDYIWGVVDLIPETNFPDIRNKSAIHSENGSCMIIPREGDGVRLYIQLSEKDGAVDLATGRVDKSRIGPRKILEVAQKTLAPYTIETPESFEWWTIYIIGQRVASKFSVNERIFIVGDACHTHSPKAGQGMNASMNDSHNLIWKMAHVLRGWADMSLLKTYELERKKYAHDLIDFDREFAKKFSDKPKTEGSEDGVTHDEFKKTFQKFGLFSTGIGVQYAPSQIVTPTNQSAAQGLPIGQRVLPTNCSSEQPTVDLLKFKISSLQIPGSKF</sequence>
<dbReference type="Proteomes" id="UP001213000">
    <property type="component" value="Unassembled WGS sequence"/>
</dbReference>
<proteinExistence type="predicted"/>
<organism evidence="6 7">
    <name type="scientific">Leucocoprinus birnbaumii</name>
    <dbReference type="NCBI Taxonomy" id="56174"/>
    <lineage>
        <taxon>Eukaryota</taxon>
        <taxon>Fungi</taxon>
        <taxon>Dikarya</taxon>
        <taxon>Basidiomycota</taxon>
        <taxon>Agaricomycotina</taxon>
        <taxon>Agaricomycetes</taxon>
        <taxon>Agaricomycetidae</taxon>
        <taxon>Agaricales</taxon>
        <taxon>Agaricineae</taxon>
        <taxon>Agaricaceae</taxon>
        <taxon>Leucocoprinus</taxon>
    </lineage>
</organism>
<dbReference type="SUPFAM" id="SSF51905">
    <property type="entry name" value="FAD/NAD(P)-binding domain"/>
    <property type="match status" value="1"/>
</dbReference>
<feature type="compositionally biased region" description="Basic and acidic residues" evidence="4">
    <location>
        <begin position="21"/>
        <end position="36"/>
    </location>
</feature>
<dbReference type="Gene3D" id="3.30.9.10">
    <property type="entry name" value="D-Amino Acid Oxidase, subunit A, domain 2"/>
    <property type="match status" value="1"/>
</dbReference>
<evidence type="ECO:0000259" key="5">
    <source>
        <dbReference type="Pfam" id="PF01494"/>
    </source>
</evidence>
<evidence type="ECO:0000313" key="6">
    <source>
        <dbReference type="EMBL" id="KAJ3560843.1"/>
    </source>
</evidence>
<feature type="region of interest" description="Disordered" evidence="4">
    <location>
        <begin position="1"/>
        <end position="42"/>
    </location>
</feature>
<dbReference type="Pfam" id="PF01494">
    <property type="entry name" value="FAD_binding_3"/>
    <property type="match status" value="1"/>
</dbReference>
<dbReference type="PRINTS" id="PR00420">
    <property type="entry name" value="RNGMNOXGNASE"/>
</dbReference>
<dbReference type="GO" id="GO:0000731">
    <property type="term" value="P:DNA synthesis involved in DNA repair"/>
    <property type="evidence" value="ECO:0007669"/>
    <property type="project" value="InterPro"/>
</dbReference>
<keyword evidence="7" id="KW-1185">Reference proteome</keyword>
<dbReference type="InterPro" id="IPR036188">
    <property type="entry name" value="FAD/NAD-bd_sf"/>
</dbReference>
<dbReference type="PANTHER" id="PTHR43004">
    <property type="entry name" value="TRK SYSTEM POTASSIUM UPTAKE PROTEIN"/>
    <property type="match status" value="1"/>
</dbReference>
<dbReference type="InterPro" id="IPR038220">
    <property type="entry name" value="PHOX_C_sf"/>
</dbReference>
<keyword evidence="2" id="KW-0274">FAD</keyword>
<feature type="region of interest" description="Disordered" evidence="4">
    <location>
        <begin position="62"/>
        <end position="90"/>
    </location>
</feature>
<dbReference type="Gene3D" id="3.40.30.20">
    <property type="match status" value="1"/>
</dbReference>
<feature type="domain" description="FAD-binding" evidence="5">
    <location>
        <begin position="190"/>
        <end position="545"/>
    </location>
</feature>
<dbReference type="EMBL" id="JANIEX010001098">
    <property type="protein sequence ID" value="KAJ3560843.1"/>
    <property type="molecule type" value="Genomic_DNA"/>
</dbReference>
<dbReference type="InterPro" id="IPR002938">
    <property type="entry name" value="FAD-bd"/>
</dbReference>
<dbReference type="Pfam" id="PF04081">
    <property type="entry name" value="DNA_pol_delta_4"/>
    <property type="match status" value="1"/>
</dbReference>
<evidence type="ECO:0000256" key="3">
    <source>
        <dbReference type="ARBA" id="ARBA00023002"/>
    </source>
</evidence>
<dbReference type="Gene3D" id="3.50.50.60">
    <property type="entry name" value="FAD/NAD(P)-binding domain"/>
    <property type="match status" value="1"/>
</dbReference>
<keyword evidence="1" id="KW-0285">Flavoprotein</keyword>
<gene>
    <name evidence="6" type="ORF">NP233_g10569</name>
</gene>
<comment type="caution">
    <text evidence="6">The sequence shown here is derived from an EMBL/GenBank/DDBJ whole genome shotgun (WGS) entry which is preliminary data.</text>
</comment>
<feature type="compositionally biased region" description="Polar residues" evidence="4">
    <location>
        <begin position="1"/>
        <end position="14"/>
    </location>
</feature>
<dbReference type="GO" id="GO:0071949">
    <property type="term" value="F:FAD binding"/>
    <property type="evidence" value="ECO:0007669"/>
    <property type="project" value="InterPro"/>
</dbReference>
<reference evidence="6" key="1">
    <citation type="submission" date="2022-07" db="EMBL/GenBank/DDBJ databases">
        <title>Genome Sequence of Leucocoprinus birnbaumii.</title>
        <authorList>
            <person name="Buettner E."/>
        </authorList>
    </citation>
    <scope>NUCLEOTIDE SEQUENCE</scope>
    <source>
        <strain evidence="6">VT141</strain>
    </source>
</reference>
<dbReference type="GO" id="GO:0006260">
    <property type="term" value="P:DNA replication"/>
    <property type="evidence" value="ECO:0007669"/>
    <property type="project" value="InterPro"/>
</dbReference>
<dbReference type="SUPFAM" id="SSF54373">
    <property type="entry name" value="FAD-linked reductases, C-terminal domain"/>
    <property type="match status" value="1"/>
</dbReference>
<evidence type="ECO:0000256" key="1">
    <source>
        <dbReference type="ARBA" id="ARBA00022630"/>
    </source>
</evidence>
<keyword evidence="3" id="KW-0560">Oxidoreductase</keyword>
<dbReference type="AlphaFoldDB" id="A0AAD5YRS5"/>
<dbReference type="InterPro" id="IPR050641">
    <property type="entry name" value="RIFMO-like"/>
</dbReference>
<dbReference type="InterPro" id="IPR007218">
    <property type="entry name" value="DNA_pol_delta_4"/>
</dbReference>
<dbReference type="PANTHER" id="PTHR43004:SF20">
    <property type="entry name" value="2-MONOOXYGENASE, PUTATIVE (AFU_ORTHOLOGUE AFUA_1G13660)-RELATED"/>
    <property type="match status" value="1"/>
</dbReference>
<name>A0AAD5YRS5_9AGAR</name>
<evidence type="ECO:0000256" key="4">
    <source>
        <dbReference type="SAM" id="MobiDB-lite"/>
    </source>
</evidence>
<protein>
    <recommendedName>
        <fullName evidence="5">FAD-binding domain-containing protein</fullName>
    </recommendedName>
</protein>